<dbReference type="GO" id="GO:0017000">
    <property type="term" value="P:antibiotic biosynthetic process"/>
    <property type="evidence" value="ECO:0007669"/>
    <property type="project" value="InterPro"/>
</dbReference>
<keyword evidence="3" id="KW-0865">Zymogen</keyword>
<dbReference type="Gene3D" id="3.60.20.10">
    <property type="entry name" value="Glutamine Phosphoribosylpyrophosphate, subunit 1, domain 1"/>
    <property type="match status" value="1"/>
</dbReference>
<dbReference type="PANTHER" id="PTHR34218">
    <property type="entry name" value="PEPTIDASE S45 PENICILLIN AMIDASE"/>
    <property type="match status" value="1"/>
</dbReference>
<keyword evidence="5" id="KW-1185">Reference proteome</keyword>
<dbReference type="InterPro" id="IPR002692">
    <property type="entry name" value="S45"/>
</dbReference>
<keyword evidence="2" id="KW-0378">Hydrolase</keyword>
<dbReference type="KEGG" id="haad:MW046_00680"/>
<gene>
    <name evidence="4" type="ORF">MW046_00680</name>
</gene>
<dbReference type="GeneID" id="71926517"/>
<accession>A0A8U0A4V4</accession>
<evidence type="ECO:0000313" key="5">
    <source>
        <dbReference type="Proteomes" id="UP000831768"/>
    </source>
</evidence>
<proteinExistence type="inferred from homology"/>
<dbReference type="InterPro" id="IPR014395">
    <property type="entry name" value="Pen/GL7ACA/AHL_acylase"/>
</dbReference>
<dbReference type="InterPro" id="IPR029055">
    <property type="entry name" value="Ntn_hydrolases_N"/>
</dbReference>
<dbReference type="RefSeq" id="WP_247993653.1">
    <property type="nucleotide sequence ID" value="NZ_CP096019.1"/>
</dbReference>
<dbReference type="InterPro" id="IPR023343">
    <property type="entry name" value="Penicillin_amidase_dom1"/>
</dbReference>
<dbReference type="EMBL" id="CP096019">
    <property type="protein sequence ID" value="UPM42983.1"/>
    <property type="molecule type" value="Genomic_DNA"/>
</dbReference>
<dbReference type="Gene3D" id="1.10.439.10">
    <property type="entry name" value="Penicillin Amidohydrolase, domain 1"/>
    <property type="match status" value="1"/>
</dbReference>
<evidence type="ECO:0000256" key="3">
    <source>
        <dbReference type="ARBA" id="ARBA00023145"/>
    </source>
</evidence>
<dbReference type="Pfam" id="PF01804">
    <property type="entry name" value="Penicil_amidase"/>
    <property type="match status" value="1"/>
</dbReference>
<name>A0A8U0A4V4_9EURY</name>
<protein>
    <submittedName>
        <fullName evidence="4">Penicillin acylase family protein</fullName>
    </submittedName>
</protein>
<evidence type="ECO:0000313" key="4">
    <source>
        <dbReference type="EMBL" id="UPM42983.1"/>
    </source>
</evidence>
<dbReference type="PIRSF" id="PIRSF001227">
    <property type="entry name" value="Pen_acylase"/>
    <property type="match status" value="1"/>
</dbReference>
<dbReference type="GO" id="GO:0016811">
    <property type="term" value="F:hydrolase activity, acting on carbon-nitrogen (but not peptide) bonds, in linear amides"/>
    <property type="evidence" value="ECO:0007669"/>
    <property type="project" value="InterPro"/>
</dbReference>
<reference evidence="4" key="1">
    <citation type="submission" date="2022-04" db="EMBL/GenBank/DDBJ databases">
        <title>Halocatena sp. nov., isolated from a salt lake.</title>
        <authorList>
            <person name="Cui H.-L."/>
        </authorList>
    </citation>
    <scope>NUCLEOTIDE SEQUENCE</scope>
    <source>
        <strain evidence="4">AD-1</strain>
    </source>
</reference>
<dbReference type="InterPro" id="IPR043146">
    <property type="entry name" value="Penicillin_amidase_N_B-knob"/>
</dbReference>
<organism evidence="4 5">
    <name type="scientific">Halocatena salina</name>
    <dbReference type="NCBI Taxonomy" id="2934340"/>
    <lineage>
        <taxon>Archaea</taxon>
        <taxon>Methanobacteriati</taxon>
        <taxon>Methanobacteriota</taxon>
        <taxon>Stenosarchaea group</taxon>
        <taxon>Halobacteria</taxon>
        <taxon>Halobacteriales</taxon>
        <taxon>Natronomonadaceae</taxon>
        <taxon>Halocatena</taxon>
    </lineage>
</organism>
<evidence type="ECO:0000256" key="2">
    <source>
        <dbReference type="ARBA" id="ARBA00022801"/>
    </source>
</evidence>
<evidence type="ECO:0000256" key="1">
    <source>
        <dbReference type="ARBA" id="ARBA00006586"/>
    </source>
</evidence>
<dbReference type="SUPFAM" id="SSF56235">
    <property type="entry name" value="N-terminal nucleophile aminohydrolases (Ntn hydrolases)"/>
    <property type="match status" value="1"/>
</dbReference>
<dbReference type="Proteomes" id="UP000831768">
    <property type="component" value="Chromosome"/>
</dbReference>
<sequence length="841" mass="92806">MNDAMPSVELLTDVHDVTHVYVDGTDDYVEEEELYALSYANGYVQARDRLFEMDALRHIGYGDSASVLGPMQLASDIQVRRDLYTREELNAQYEAASTTVQVSLQGFADGVNRQLIQRLVDRELPAEFVALGHPPEPWSPVDSIAVVAYMVGYFGVDGGTELKNAETFAQLTDSLGDERAAYEAYEDLNWLSVPENHYTTIDASELTVTDSESIPDYETVPDEQIALAHAAADTTPWGIDGDLLDGATPSVRRAIGALSGFRWGSNALAVDGEHTETGAPMLFGGPQMGYFAPPVIHEIGLHGAGFDVAGIGVVGTPGVVIGRTPEFAWSVTSGYDDQVDTIAVELHPEDRHRYRWNGEWRRMETETVVHRPSMLGALSNGDRPRGAVEQEIARIEERGDSMPVIAWNPDERIAWCQRTTTRGNELTGVFQWAELGRQESFEEFETQLAEFPFTFNFIYADDEAIAYVHTGSVPDRNDALDPRFPAPGSTHRWKSITTGTGLTMSVRDPERGYVAQWNNAPAAGWRAGDVAGRWGSIHRVELLDRVTRDTVDDGPLSIEDVAGIVQKTATRSPIANATTPAFIEAAREGGMDALGNELERWANAEYTWRTENGRHHPGLVIWETVRQELQELAFEEELGKLAPTLQFDPPTEIDLDENEDPHAGDHGRALREVTIADALAERTNHEWLGENPDGTVRTAIERARNSLADRFGTDDPTAWRMERRTTGFKAISAADGPEIDLVNRGSWNFLVSLGTGAGRSVLAPGNSGHLSVGELFGTIRGSPPDRLTDQLELYERFEYKPFPVERAAVVANAERSGDLSVWRRSGANGQAFALLSRWLRN</sequence>
<dbReference type="AlphaFoldDB" id="A0A8U0A4V4"/>
<dbReference type="InterPro" id="IPR043147">
    <property type="entry name" value="Penicillin_amidase_A-knob"/>
</dbReference>
<dbReference type="Gene3D" id="2.30.120.10">
    <property type="match status" value="1"/>
</dbReference>
<dbReference type="Gene3D" id="1.10.1400.10">
    <property type="match status" value="1"/>
</dbReference>
<comment type="similarity">
    <text evidence="1">Belongs to the peptidase S45 family.</text>
</comment>
<dbReference type="PANTHER" id="PTHR34218:SF4">
    <property type="entry name" value="ACYL-HOMOSERINE LACTONE ACYLASE QUIP"/>
    <property type="match status" value="1"/>
</dbReference>